<dbReference type="Pfam" id="PF01037">
    <property type="entry name" value="AsnC_trans_reg"/>
    <property type="match status" value="1"/>
</dbReference>
<dbReference type="GO" id="GO:0005829">
    <property type="term" value="C:cytosol"/>
    <property type="evidence" value="ECO:0007669"/>
    <property type="project" value="TreeGrafter"/>
</dbReference>
<dbReference type="PRINTS" id="PR00033">
    <property type="entry name" value="HTHASNC"/>
</dbReference>
<keyword evidence="2" id="KW-0238">DNA-binding</keyword>
<dbReference type="GO" id="GO:0006355">
    <property type="term" value="P:regulation of DNA-templated transcription"/>
    <property type="evidence" value="ECO:0007669"/>
    <property type="project" value="UniProtKB-ARBA"/>
</dbReference>
<evidence type="ECO:0000256" key="3">
    <source>
        <dbReference type="ARBA" id="ARBA00023163"/>
    </source>
</evidence>
<feature type="domain" description="HTH asnC-type" evidence="4">
    <location>
        <begin position="1"/>
        <end position="62"/>
    </location>
</feature>
<keyword evidence="1" id="KW-0805">Transcription regulation</keyword>
<dbReference type="EMBL" id="DMAI01000320">
    <property type="protein sequence ID" value="HAE49629.1"/>
    <property type="molecule type" value="Genomic_DNA"/>
</dbReference>
<evidence type="ECO:0000256" key="1">
    <source>
        <dbReference type="ARBA" id="ARBA00023015"/>
    </source>
</evidence>
<dbReference type="SUPFAM" id="SSF54909">
    <property type="entry name" value="Dimeric alpha+beta barrel"/>
    <property type="match status" value="1"/>
</dbReference>
<dbReference type="InterPro" id="IPR019885">
    <property type="entry name" value="Tscrpt_reg_HTH_AsnC-type_CS"/>
</dbReference>
<name>A0A3B9IQY9_9PROT</name>
<dbReference type="InterPro" id="IPR011991">
    <property type="entry name" value="ArsR-like_HTH"/>
</dbReference>
<evidence type="ECO:0000313" key="5">
    <source>
        <dbReference type="EMBL" id="HAE49629.1"/>
    </source>
</evidence>
<dbReference type="PANTHER" id="PTHR30154">
    <property type="entry name" value="LEUCINE-RESPONSIVE REGULATORY PROTEIN"/>
    <property type="match status" value="1"/>
</dbReference>
<dbReference type="Proteomes" id="UP000257706">
    <property type="component" value="Unassembled WGS sequence"/>
</dbReference>
<dbReference type="Pfam" id="PF13412">
    <property type="entry name" value="HTH_24"/>
    <property type="match status" value="1"/>
</dbReference>
<dbReference type="Gene3D" id="3.30.70.920">
    <property type="match status" value="1"/>
</dbReference>
<dbReference type="InterPro" id="IPR000485">
    <property type="entry name" value="AsnC-type_HTH_dom"/>
</dbReference>
<sequence length="153" mass="17094">MDDKDRQIVRILQTEGRITNLELADRVALSPSPCLRRVRALEETGVIRGYGARVDAKAFGLGLTAFVHIRLDRHNRAVVDGFERRIGVIDEVVECHLVTGKSDYLLRVMVADLAAYEDFVRNRLHDIEGITSIESIFVYSSVKDAGAWPDPGS</sequence>
<dbReference type="Gene3D" id="1.10.10.10">
    <property type="entry name" value="Winged helix-like DNA-binding domain superfamily/Winged helix DNA-binding domain"/>
    <property type="match status" value="1"/>
</dbReference>
<dbReference type="InterPro" id="IPR011008">
    <property type="entry name" value="Dimeric_a/b-barrel"/>
</dbReference>
<dbReference type="AlphaFoldDB" id="A0A3B9IQY9"/>
<evidence type="ECO:0000256" key="2">
    <source>
        <dbReference type="ARBA" id="ARBA00023125"/>
    </source>
</evidence>
<dbReference type="InterPro" id="IPR036390">
    <property type="entry name" value="WH_DNA-bd_sf"/>
</dbReference>
<dbReference type="InterPro" id="IPR036388">
    <property type="entry name" value="WH-like_DNA-bd_sf"/>
</dbReference>
<evidence type="ECO:0000313" key="6">
    <source>
        <dbReference type="Proteomes" id="UP000257706"/>
    </source>
</evidence>
<evidence type="ECO:0000259" key="4">
    <source>
        <dbReference type="PROSITE" id="PS50956"/>
    </source>
</evidence>
<dbReference type="GO" id="GO:0043200">
    <property type="term" value="P:response to amino acid"/>
    <property type="evidence" value="ECO:0007669"/>
    <property type="project" value="TreeGrafter"/>
</dbReference>
<accession>A0A3B9IQY9</accession>
<dbReference type="SMART" id="SM00344">
    <property type="entry name" value="HTH_ASNC"/>
    <property type="match status" value="1"/>
</dbReference>
<dbReference type="CDD" id="cd00090">
    <property type="entry name" value="HTH_ARSR"/>
    <property type="match status" value="1"/>
</dbReference>
<dbReference type="PROSITE" id="PS50956">
    <property type="entry name" value="HTH_ASNC_2"/>
    <property type="match status" value="1"/>
</dbReference>
<reference evidence="5 6" key="1">
    <citation type="journal article" date="2018" name="Nat. Biotechnol.">
        <title>A standardized bacterial taxonomy based on genome phylogeny substantially revises the tree of life.</title>
        <authorList>
            <person name="Parks D.H."/>
            <person name="Chuvochina M."/>
            <person name="Waite D.W."/>
            <person name="Rinke C."/>
            <person name="Skarshewski A."/>
            <person name="Chaumeil P.A."/>
            <person name="Hugenholtz P."/>
        </authorList>
    </citation>
    <scope>NUCLEOTIDE SEQUENCE [LARGE SCALE GENOMIC DNA]</scope>
    <source>
        <strain evidence="5">UBA8739</strain>
    </source>
</reference>
<dbReference type="PANTHER" id="PTHR30154:SF34">
    <property type="entry name" value="TRANSCRIPTIONAL REGULATOR AZLB"/>
    <property type="match status" value="1"/>
</dbReference>
<dbReference type="PROSITE" id="PS00519">
    <property type="entry name" value="HTH_ASNC_1"/>
    <property type="match status" value="1"/>
</dbReference>
<gene>
    <name evidence="5" type="ORF">DCK97_19610</name>
</gene>
<dbReference type="InterPro" id="IPR019888">
    <property type="entry name" value="Tscrpt_reg_AsnC-like"/>
</dbReference>
<dbReference type="SUPFAM" id="SSF46785">
    <property type="entry name" value="Winged helix' DNA-binding domain"/>
    <property type="match status" value="1"/>
</dbReference>
<dbReference type="InterPro" id="IPR019887">
    <property type="entry name" value="Tscrpt_reg_AsnC/Lrp_C"/>
</dbReference>
<proteinExistence type="predicted"/>
<keyword evidence="3" id="KW-0804">Transcription</keyword>
<dbReference type="GO" id="GO:0043565">
    <property type="term" value="F:sequence-specific DNA binding"/>
    <property type="evidence" value="ECO:0007669"/>
    <property type="project" value="InterPro"/>
</dbReference>
<organism evidence="5 6">
    <name type="scientific">Tistrella mobilis</name>
    <dbReference type="NCBI Taxonomy" id="171437"/>
    <lineage>
        <taxon>Bacteria</taxon>
        <taxon>Pseudomonadati</taxon>
        <taxon>Pseudomonadota</taxon>
        <taxon>Alphaproteobacteria</taxon>
        <taxon>Geminicoccales</taxon>
        <taxon>Geminicoccaceae</taxon>
        <taxon>Tistrella</taxon>
    </lineage>
</organism>
<comment type="caution">
    <text evidence="5">The sequence shown here is derived from an EMBL/GenBank/DDBJ whole genome shotgun (WGS) entry which is preliminary data.</text>
</comment>
<protein>
    <submittedName>
        <fullName evidence="5">AsnC family transcriptional regulator</fullName>
    </submittedName>
</protein>